<dbReference type="EMBL" id="LXSL01000030">
    <property type="protein sequence ID" value="OAM26464.1"/>
    <property type="molecule type" value="Genomic_DNA"/>
</dbReference>
<evidence type="ECO:0008006" key="3">
    <source>
        <dbReference type="Google" id="ProtNLM"/>
    </source>
</evidence>
<comment type="caution">
    <text evidence="1">The sequence shown here is derived from an EMBL/GenBank/DDBJ whole genome shotgun (WGS) entry which is preliminary data.</text>
</comment>
<dbReference type="SUPFAM" id="SSF160631">
    <property type="entry name" value="SMI1/KNR4-like"/>
    <property type="match status" value="1"/>
</dbReference>
<reference evidence="2" key="1">
    <citation type="submission" date="2016-05" db="EMBL/GenBank/DDBJ databases">
        <title>Draft genome of Corynebacterium afermentans subsp. afermentans LCDC 88199T.</title>
        <authorList>
            <person name="Bernier A.-M."/>
            <person name="Bernard K."/>
        </authorList>
    </citation>
    <scope>NUCLEOTIDE SEQUENCE [LARGE SCALE GENOMIC DNA]</scope>
    <source>
        <strain evidence="2">NML02-A-017</strain>
    </source>
</reference>
<dbReference type="AlphaFoldDB" id="A0A1A9RVG2"/>
<organism evidence="1 2">
    <name type="scientific">Eikenella longinqua</name>
    <dbReference type="NCBI Taxonomy" id="1795827"/>
    <lineage>
        <taxon>Bacteria</taxon>
        <taxon>Pseudomonadati</taxon>
        <taxon>Pseudomonadota</taxon>
        <taxon>Betaproteobacteria</taxon>
        <taxon>Neisseriales</taxon>
        <taxon>Neisseriaceae</taxon>
        <taxon>Eikenella</taxon>
    </lineage>
</organism>
<dbReference type="OrthoDB" id="2596110at2"/>
<gene>
    <name evidence="1" type="ORF">A7P95_09310</name>
</gene>
<name>A0A1A9RVG2_9NEIS</name>
<protein>
    <recommendedName>
        <fullName evidence="3">Knr4/Smi1-like domain-containing protein</fullName>
    </recommendedName>
</protein>
<proteinExistence type="predicted"/>
<dbReference type="InterPro" id="IPR037883">
    <property type="entry name" value="Knr4/Smi1-like_sf"/>
</dbReference>
<sequence>MLDENFKEYLDDELGRIMPDIQKEYRDLFASLGFNETNRSFTEFWSVYSDEIYGKFGYLVDLSMDLEDPSSSQTESLRANIGLPNQYFSLLNNELDDYILYDKDTDEVFFIEAENIKKFIETKQFNKHWNSFEAFIKDHLNYP</sequence>
<keyword evidence="2" id="KW-1185">Reference proteome</keyword>
<evidence type="ECO:0000313" key="2">
    <source>
        <dbReference type="Proteomes" id="UP000077885"/>
    </source>
</evidence>
<evidence type="ECO:0000313" key="1">
    <source>
        <dbReference type="EMBL" id="OAM26464.1"/>
    </source>
</evidence>
<dbReference type="Proteomes" id="UP000077885">
    <property type="component" value="Unassembled WGS sequence"/>
</dbReference>
<accession>A0A1A9RVG2</accession>